<feature type="domain" description="RING-type" evidence="10">
    <location>
        <begin position="213"/>
        <end position="260"/>
    </location>
</feature>
<dbReference type="SMART" id="SM00184">
    <property type="entry name" value="RING"/>
    <property type="match status" value="1"/>
</dbReference>
<dbReference type="PANTHER" id="PTHR13407">
    <property type="entry name" value="RNF121 PROTEIN"/>
    <property type="match status" value="1"/>
</dbReference>
<keyword evidence="3" id="KW-0479">Metal-binding</keyword>
<reference evidence="11 12" key="1">
    <citation type="journal article" date="2015" name="Genome Biol. Evol.">
        <title>Phylogenomic analyses indicate that early fungi evolved digesting cell walls of algal ancestors of land plants.</title>
        <authorList>
            <person name="Chang Y."/>
            <person name="Wang S."/>
            <person name="Sekimoto S."/>
            <person name="Aerts A.L."/>
            <person name="Choi C."/>
            <person name="Clum A."/>
            <person name="LaButti K.M."/>
            <person name="Lindquist E.A."/>
            <person name="Yee Ngan C."/>
            <person name="Ohm R.A."/>
            <person name="Salamov A.A."/>
            <person name="Grigoriev I.V."/>
            <person name="Spatafora J.W."/>
            <person name="Berbee M.L."/>
        </authorList>
    </citation>
    <scope>NUCLEOTIDE SEQUENCE [LARGE SCALE GENOMIC DNA]</scope>
    <source>
        <strain evidence="11 12">NRRL 28638</strain>
    </source>
</reference>
<organism evidence="11 12">
    <name type="scientific">Conidiobolus coronatus (strain ATCC 28846 / CBS 209.66 / NRRL 28638)</name>
    <name type="common">Delacroixia coronata</name>
    <dbReference type="NCBI Taxonomy" id="796925"/>
    <lineage>
        <taxon>Eukaryota</taxon>
        <taxon>Fungi</taxon>
        <taxon>Fungi incertae sedis</taxon>
        <taxon>Zoopagomycota</taxon>
        <taxon>Entomophthoromycotina</taxon>
        <taxon>Entomophthoromycetes</taxon>
        <taxon>Entomophthorales</taxon>
        <taxon>Ancylistaceae</taxon>
        <taxon>Conidiobolus</taxon>
    </lineage>
</organism>
<feature type="transmembrane region" description="Helical" evidence="9">
    <location>
        <begin position="38"/>
        <end position="58"/>
    </location>
</feature>
<dbReference type="InterPro" id="IPR001841">
    <property type="entry name" value="Znf_RING"/>
</dbReference>
<evidence type="ECO:0000259" key="10">
    <source>
        <dbReference type="PROSITE" id="PS50089"/>
    </source>
</evidence>
<keyword evidence="12" id="KW-1185">Reference proteome</keyword>
<dbReference type="InterPro" id="IPR018957">
    <property type="entry name" value="Znf_C3HC4_RING-type"/>
</dbReference>
<dbReference type="CDD" id="cd16475">
    <property type="entry name" value="RING-H2_RNF121-like"/>
    <property type="match status" value="1"/>
</dbReference>
<dbReference type="GO" id="GO:0005789">
    <property type="term" value="C:endoplasmic reticulum membrane"/>
    <property type="evidence" value="ECO:0007669"/>
    <property type="project" value="TreeGrafter"/>
</dbReference>
<evidence type="ECO:0000256" key="3">
    <source>
        <dbReference type="ARBA" id="ARBA00022723"/>
    </source>
</evidence>
<dbReference type="AlphaFoldDB" id="A0A137PG03"/>
<feature type="transmembrane region" description="Helical" evidence="9">
    <location>
        <begin position="129"/>
        <end position="156"/>
    </location>
</feature>
<dbReference type="GO" id="GO:0036503">
    <property type="term" value="P:ERAD pathway"/>
    <property type="evidence" value="ECO:0007669"/>
    <property type="project" value="TreeGrafter"/>
</dbReference>
<feature type="transmembrane region" description="Helical" evidence="9">
    <location>
        <begin position="89"/>
        <end position="108"/>
    </location>
</feature>
<evidence type="ECO:0000256" key="7">
    <source>
        <dbReference type="ARBA" id="ARBA00023136"/>
    </source>
</evidence>
<dbReference type="InterPro" id="IPR040176">
    <property type="entry name" value="RNF121/RNF175"/>
</dbReference>
<evidence type="ECO:0000256" key="6">
    <source>
        <dbReference type="ARBA" id="ARBA00022989"/>
    </source>
</evidence>
<dbReference type="Gene3D" id="3.30.40.10">
    <property type="entry name" value="Zinc/RING finger domain, C3HC4 (zinc finger)"/>
    <property type="match status" value="1"/>
</dbReference>
<dbReference type="SUPFAM" id="SSF57850">
    <property type="entry name" value="RING/U-box"/>
    <property type="match status" value="1"/>
</dbReference>
<gene>
    <name evidence="11" type="ORF">CONCODRAFT_3001</name>
</gene>
<name>A0A137PG03_CONC2</name>
<keyword evidence="5" id="KW-0862">Zinc</keyword>
<dbReference type="OrthoDB" id="8062037at2759"/>
<keyword evidence="7 9" id="KW-0472">Membrane</keyword>
<accession>A0A137PG03</accession>
<proteinExistence type="predicted"/>
<keyword evidence="4 8" id="KW-0863">Zinc-finger</keyword>
<feature type="transmembrane region" description="Helical" evidence="9">
    <location>
        <begin position="286"/>
        <end position="308"/>
    </location>
</feature>
<evidence type="ECO:0000256" key="1">
    <source>
        <dbReference type="ARBA" id="ARBA00004141"/>
    </source>
</evidence>
<evidence type="ECO:0000256" key="5">
    <source>
        <dbReference type="ARBA" id="ARBA00022833"/>
    </source>
</evidence>
<evidence type="ECO:0000256" key="2">
    <source>
        <dbReference type="ARBA" id="ARBA00022692"/>
    </source>
</evidence>
<evidence type="ECO:0000256" key="4">
    <source>
        <dbReference type="ARBA" id="ARBA00022771"/>
    </source>
</evidence>
<comment type="subcellular location">
    <subcellularLocation>
        <location evidence="1">Membrane</location>
        <topology evidence="1">Multi-pass membrane protein</topology>
    </subcellularLocation>
</comment>
<dbReference type="InterPro" id="IPR013083">
    <property type="entry name" value="Znf_RING/FYVE/PHD"/>
</dbReference>
<keyword evidence="6 9" id="KW-1133">Transmembrane helix</keyword>
<evidence type="ECO:0000313" key="11">
    <source>
        <dbReference type="EMBL" id="KXN73933.1"/>
    </source>
</evidence>
<dbReference type="PANTHER" id="PTHR13407:SF0">
    <property type="entry name" value="FI05221P"/>
    <property type="match status" value="1"/>
</dbReference>
<evidence type="ECO:0000256" key="9">
    <source>
        <dbReference type="SAM" id="Phobius"/>
    </source>
</evidence>
<dbReference type="PROSITE" id="PS50089">
    <property type="entry name" value="ZF_RING_2"/>
    <property type="match status" value="1"/>
</dbReference>
<sequence length="311" mass="36689">MQNLFFPSLRLDLSDNEEQNIKQNEEEYQKEHAGHDSMHSAMFFILVFIVVASQLFLVSWKKKYYSSYQLFSVISLWFIPPFYSYLLNYYPFVSIWACYSVLNIWIMLKASSKPLHKDTPKVVYRWFSVTYRISYFVGLIGYLMFMFLLFGVAQIFYNEERSMKVCAFFLGYGLYFGALSRDFAEICSDKMASTFGLHAKGDLPQKATRPNLCAICNGFLRIGSEIPQPTHTLECDHQFHESCLRGWCLIGKKDICPYCHEKVSLKELSKNPWDIQERFYINVLDWLRYFAIWLPLAIVLVQFIYMTFDLK</sequence>
<dbReference type="OMA" id="PYWERTH"/>
<dbReference type="Pfam" id="PF00097">
    <property type="entry name" value="zf-C3HC4"/>
    <property type="match status" value="1"/>
</dbReference>
<dbReference type="GO" id="GO:0061630">
    <property type="term" value="F:ubiquitin protein ligase activity"/>
    <property type="evidence" value="ECO:0007669"/>
    <property type="project" value="TreeGrafter"/>
</dbReference>
<dbReference type="STRING" id="796925.A0A137PG03"/>
<dbReference type="GO" id="GO:0000139">
    <property type="term" value="C:Golgi membrane"/>
    <property type="evidence" value="ECO:0007669"/>
    <property type="project" value="TreeGrafter"/>
</dbReference>
<keyword evidence="2 9" id="KW-0812">Transmembrane</keyword>
<evidence type="ECO:0000313" key="12">
    <source>
        <dbReference type="Proteomes" id="UP000070444"/>
    </source>
</evidence>
<dbReference type="EMBL" id="KQ964429">
    <property type="protein sequence ID" value="KXN73933.1"/>
    <property type="molecule type" value="Genomic_DNA"/>
</dbReference>
<evidence type="ECO:0000256" key="8">
    <source>
        <dbReference type="PROSITE-ProRule" id="PRU00175"/>
    </source>
</evidence>
<protein>
    <recommendedName>
        <fullName evidence="10">RING-type domain-containing protein</fullName>
    </recommendedName>
</protein>
<dbReference type="GO" id="GO:0008270">
    <property type="term" value="F:zinc ion binding"/>
    <property type="evidence" value="ECO:0007669"/>
    <property type="project" value="UniProtKB-KW"/>
</dbReference>
<dbReference type="Proteomes" id="UP000070444">
    <property type="component" value="Unassembled WGS sequence"/>
</dbReference>